<evidence type="ECO:0000256" key="1">
    <source>
        <dbReference type="ARBA" id="ARBA00001946"/>
    </source>
</evidence>
<reference evidence="10" key="1">
    <citation type="submission" date="2021-02" db="EMBL/GenBank/DDBJ databases">
        <title>First Annotated Genome of the Yellow-green Alga Tribonema minus.</title>
        <authorList>
            <person name="Mahan K.M."/>
        </authorList>
    </citation>
    <scope>NUCLEOTIDE SEQUENCE</scope>
    <source>
        <strain evidence="10">UTEX B ZZ1240</strain>
    </source>
</reference>
<dbReference type="GO" id="GO:0006099">
    <property type="term" value="P:tricarboxylic acid cycle"/>
    <property type="evidence" value="ECO:0007669"/>
    <property type="project" value="InterPro"/>
</dbReference>
<dbReference type="GO" id="GO:0005829">
    <property type="term" value="C:cytosol"/>
    <property type="evidence" value="ECO:0007669"/>
    <property type="project" value="TreeGrafter"/>
</dbReference>
<evidence type="ECO:0000313" key="10">
    <source>
        <dbReference type="EMBL" id="KAG5177202.1"/>
    </source>
</evidence>
<dbReference type="PANTHER" id="PTHR30523:SF6">
    <property type="entry name" value="PHOSPHOENOLPYRUVATE CARBOXYLASE"/>
    <property type="match status" value="1"/>
</dbReference>
<evidence type="ECO:0000256" key="8">
    <source>
        <dbReference type="PROSITE-ProRule" id="PRU10111"/>
    </source>
</evidence>
<comment type="similarity">
    <text evidence="2">Belongs to the PEPCase type 1 family.</text>
</comment>
<evidence type="ECO:0000256" key="9">
    <source>
        <dbReference type="PROSITE-ProRule" id="PRU10112"/>
    </source>
</evidence>
<comment type="cofactor">
    <cofactor evidence="1">
        <name>Mg(2+)</name>
        <dbReference type="ChEBI" id="CHEBI:18420"/>
    </cofactor>
</comment>
<evidence type="ECO:0000256" key="5">
    <source>
        <dbReference type="ARBA" id="ARBA00023239"/>
    </source>
</evidence>
<dbReference type="PANTHER" id="PTHR30523">
    <property type="entry name" value="PHOSPHOENOLPYRUVATE CARBOXYLASE"/>
    <property type="match status" value="1"/>
</dbReference>
<comment type="caution">
    <text evidence="10">The sequence shown here is derived from an EMBL/GenBank/DDBJ whole genome shotgun (WGS) entry which is preliminary data.</text>
</comment>
<dbReference type="PROSITE" id="PS00781">
    <property type="entry name" value="PEPCASE_1"/>
    <property type="match status" value="1"/>
</dbReference>
<accession>A0A835YNR8</accession>
<feature type="active site" evidence="9">
    <location>
        <position position="572"/>
    </location>
</feature>
<proteinExistence type="inferred from homology"/>
<dbReference type="InterPro" id="IPR033129">
    <property type="entry name" value="PEPCASE_His_AS"/>
</dbReference>
<dbReference type="InterPro" id="IPR021135">
    <property type="entry name" value="PEP_COase"/>
</dbReference>
<dbReference type="Gene3D" id="1.20.1440.90">
    <property type="entry name" value="Phosphoenolpyruvate/pyruvate domain"/>
    <property type="match status" value="1"/>
</dbReference>
<dbReference type="GO" id="GO:0008964">
    <property type="term" value="F:phosphoenolpyruvate carboxylase activity"/>
    <property type="evidence" value="ECO:0007669"/>
    <property type="project" value="UniProtKB-EC"/>
</dbReference>
<keyword evidence="4" id="KW-0460">Magnesium</keyword>
<keyword evidence="11" id="KW-1185">Reference proteome</keyword>
<dbReference type="InterPro" id="IPR018129">
    <property type="entry name" value="PEP_COase_Lys_AS"/>
</dbReference>
<gene>
    <name evidence="10" type="ORF">JKP88DRAFT_333125</name>
</gene>
<dbReference type="EC" id="4.1.1.31" evidence="3"/>
<evidence type="ECO:0000256" key="6">
    <source>
        <dbReference type="ARBA" id="ARBA00023300"/>
    </source>
</evidence>
<comment type="catalytic activity">
    <reaction evidence="7">
        <text>oxaloacetate + phosphate = phosphoenolpyruvate + hydrogencarbonate</text>
        <dbReference type="Rhea" id="RHEA:28370"/>
        <dbReference type="ChEBI" id="CHEBI:16452"/>
        <dbReference type="ChEBI" id="CHEBI:17544"/>
        <dbReference type="ChEBI" id="CHEBI:43474"/>
        <dbReference type="ChEBI" id="CHEBI:58702"/>
        <dbReference type="EC" id="4.1.1.31"/>
    </reaction>
</comment>
<dbReference type="PROSITE" id="PS00393">
    <property type="entry name" value="PEPCASE_2"/>
    <property type="match status" value="1"/>
</dbReference>
<feature type="active site" evidence="8">
    <location>
        <position position="152"/>
    </location>
</feature>
<dbReference type="Proteomes" id="UP000664859">
    <property type="component" value="Unassembled WGS sequence"/>
</dbReference>
<evidence type="ECO:0000256" key="4">
    <source>
        <dbReference type="ARBA" id="ARBA00022842"/>
    </source>
</evidence>
<dbReference type="PRINTS" id="PR00150">
    <property type="entry name" value="PEPCARBXLASE"/>
</dbReference>
<dbReference type="NCBIfam" id="NF000584">
    <property type="entry name" value="PRK00009.1"/>
    <property type="match status" value="1"/>
</dbReference>
<dbReference type="SUPFAM" id="SSF51621">
    <property type="entry name" value="Phosphoenolpyruvate/pyruvate domain"/>
    <property type="match status" value="1"/>
</dbReference>
<dbReference type="InterPro" id="IPR022805">
    <property type="entry name" value="PEP_COase_bac/pln-type"/>
</dbReference>
<evidence type="ECO:0000256" key="3">
    <source>
        <dbReference type="ARBA" id="ARBA00012305"/>
    </source>
</evidence>
<dbReference type="Pfam" id="PF00311">
    <property type="entry name" value="PEPcase"/>
    <property type="match status" value="1"/>
</dbReference>
<keyword evidence="6" id="KW-0120">Carbon dioxide fixation</keyword>
<dbReference type="OrthoDB" id="1365747at2759"/>
<organism evidence="10 11">
    <name type="scientific">Tribonema minus</name>
    <dbReference type="NCBI Taxonomy" id="303371"/>
    <lineage>
        <taxon>Eukaryota</taxon>
        <taxon>Sar</taxon>
        <taxon>Stramenopiles</taxon>
        <taxon>Ochrophyta</taxon>
        <taxon>PX clade</taxon>
        <taxon>Xanthophyceae</taxon>
        <taxon>Tribonematales</taxon>
        <taxon>Tribonemataceae</taxon>
        <taxon>Tribonema</taxon>
    </lineage>
</organism>
<keyword evidence="5" id="KW-0456">Lyase</keyword>
<keyword evidence="10" id="KW-0670">Pyruvate</keyword>
<protein>
    <recommendedName>
        <fullName evidence="3">phosphoenolpyruvate carboxylase</fullName>
        <ecNumber evidence="3">4.1.1.31</ecNumber>
    </recommendedName>
</protein>
<sequence>MDVRAGSTAAAVQNDVKQLGFLLGNTIQQHAPEGIYNHVEEIRLLARDWRVGDDTETLNKLIDKVNSLDPLEMKLVTKAFAHFLALANCAETFHRLRRLRQMVLDDAAHALPKRMDTTLGTITRLINEDGVSGEKLYKALTTQKVDLIFTAHPTEVNRRTMLHKHKGVTLALEKMHSGKGYLTPFEQEQLELDVQRAVESIWNSDEVRRFKPKPQDEARASMAVIDQVLWEAVPSWLRKLDAVLVNAIGKPLPTDVAPVIFGSWCGGDRDGNPNVTPEVTMEVSFRARWQAASLLRQDVEKLRMELSTTKCTPELREAAGGPAVREPYREIVKTLEARLERTLEQIDDMLKGKAVFSVEDLELKDKQEVLDTLNLLHRSLEATNQAAMANGLLKDVIRRVACFGLVLAPLDIRQESVRHSEALDAITRWLGVGSYLQWDEETRTTWLLTELNSKRPLLPRNSLTTGSAPSSAFDATVKDTLRTFETVARLGKDALGAYVISMCKSPSDVLAVKLLLQEFNVGWNMRVVPLFETLTDLEASATTMETLYSLPWYRGNINGHQEVMIGYSDSAKDAGRLAAAWAQFEAQERLASLAKAYNVQLTFFHGKGGTVSRGGNPALYQAITAQPPGTIQGRFRVTEQGEMITQNFGNAGIAERTLDIYTAGVLSDAFSKTQPPPQAWRDTMATLSDVSCTKYRNIVRHDPKFVGYFRASTPELELGALNIGSRPAKRRPTGGVETLRAIPWVFAWTQTRLNLPAWLGVGDALSAVAKKDKATLQEMYAQWPFFRTNIDLFEMILAKASPSIAAIYDDQLVHTPDEKKLGEELRRDMAATVDAVLAVSGNTTLIEKNIMLQWQLLLRNPYVDPLNIMQAALLRKLRTEDYANDEEKHLLEDALVLTINGISAGMRNTG</sequence>
<dbReference type="GO" id="GO:0015977">
    <property type="term" value="P:carbon fixation"/>
    <property type="evidence" value="ECO:0007669"/>
    <property type="project" value="UniProtKB-KW"/>
</dbReference>
<dbReference type="AlphaFoldDB" id="A0A835YNR8"/>
<dbReference type="HAMAP" id="MF_00595">
    <property type="entry name" value="PEPcase_type1"/>
    <property type="match status" value="1"/>
</dbReference>
<name>A0A835YNR8_9STRA</name>
<evidence type="ECO:0000313" key="11">
    <source>
        <dbReference type="Proteomes" id="UP000664859"/>
    </source>
</evidence>
<dbReference type="EMBL" id="JAFCMP010000527">
    <property type="protein sequence ID" value="KAG5177202.1"/>
    <property type="molecule type" value="Genomic_DNA"/>
</dbReference>
<evidence type="ECO:0000256" key="2">
    <source>
        <dbReference type="ARBA" id="ARBA00008346"/>
    </source>
</evidence>
<dbReference type="InterPro" id="IPR015813">
    <property type="entry name" value="Pyrv/PenolPyrv_kinase-like_dom"/>
</dbReference>
<evidence type="ECO:0000256" key="7">
    <source>
        <dbReference type="ARBA" id="ARBA00048995"/>
    </source>
</evidence>